<accession>A0AAD9DB78</accession>
<dbReference type="Proteomes" id="UP001224775">
    <property type="component" value="Unassembled WGS sequence"/>
</dbReference>
<comment type="caution">
    <text evidence="1">The sequence shown here is derived from an EMBL/GenBank/DDBJ whole genome shotgun (WGS) entry which is preliminary data.</text>
</comment>
<keyword evidence="2" id="KW-1185">Reference proteome</keyword>
<proteinExistence type="predicted"/>
<dbReference type="AlphaFoldDB" id="A0AAD9DB78"/>
<evidence type="ECO:0000313" key="2">
    <source>
        <dbReference type="Proteomes" id="UP001224775"/>
    </source>
</evidence>
<dbReference type="EMBL" id="JATAAI010000017">
    <property type="protein sequence ID" value="KAK1739574.1"/>
    <property type="molecule type" value="Genomic_DNA"/>
</dbReference>
<evidence type="ECO:0000313" key="1">
    <source>
        <dbReference type="EMBL" id="KAK1739574.1"/>
    </source>
</evidence>
<organism evidence="1 2">
    <name type="scientific">Skeletonema marinoi</name>
    <dbReference type="NCBI Taxonomy" id="267567"/>
    <lineage>
        <taxon>Eukaryota</taxon>
        <taxon>Sar</taxon>
        <taxon>Stramenopiles</taxon>
        <taxon>Ochrophyta</taxon>
        <taxon>Bacillariophyta</taxon>
        <taxon>Coscinodiscophyceae</taxon>
        <taxon>Thalassiosirophycidae</taxon>
        <taxon>Thalassiosirales</taxon>
        <taxon>Skeletonemataceae</taxon>
        <taxon>Skeletonema</taxon>
        <taxon>Skeletonema marinoi-dohrnii complex</taxon>
    </lineage>
</organism>
<reference evidence="1" key="1">
    <citation type="submission" date="2023-06" db="EMBL/GenBank/DDBJ databases">
        <title>Survivors Of The Sea: Transcriptome response of Skeletonema marinoi to long-term dormancy.</title>
        <authorList>
            <person name="Pinder M.I.M."/>
            <person name="Kourtchenko O."/>
            <person name="Robertson E.K."/>
            <person name="Larsson T."/>
            <person name="Maumus F."/>
            <person name="Osuna-Cruz C.M."/>
            <person name="Vancaester E."/>
            <person name="Stenow R."/>
            <person name="Vandepoele K."/>
            <person name="Ploug H."/>
            <person name="Bruchert V."/>
            <person name="Godhe A."/>
            <person name="Topel M."/>
        </authorList>
    </citation>
    <scope>NUCLEOTIDE SEQUENCE</scope>
    <source>
        <strain evidence="1">R05AC</strain>
    </source>
</reference>
<protein>
    <submittedName>
        <fullName evidence="1">Uncharacterized protein</fullName>
    </submittedName>
</protein>
<sequence length="346" mass="38889">MEGYTPISLFTTICLVGAVIISTYEDYDVTHVRPSPSTLRLPTDITSSSIDEPMTSDNKFNFIGAATKGMGSGKSDRLAQTFDDWYGTSATTLQDVRGYNEIMLEHRRETIPRWIGQNAESDNLGLMGSDTSSRISFATSTKEARSYSKEELQDAVLQLYKSLGALDNLKTMSDDYMWEEIKDMLQPSSTVSGDENTLRQSFESLEVLKSAPLYYKSITDNNNQQQLSTTDRNNVDQLPELIGFDWGSCAWRHCGAKADAQEALAELYTSVGMLEPFECRFIIDIMERSIRDVLLVVPDDLRPTSADGRMVELKPYEPYMSQSEQNGGDESFEYVNALNSLREVFE</sequence>
<gene>
    <name evidence="1" type="ORF">QTG54_009333</name>
</gene>
<name>A0AAD9DB78_9STRA</name>